<accession>A0A448XQ48</accession>
<feature type="compositionally biased region" description="Polar residues" evidence="1">
    <location>
        <begin position="37"/>
        <end position="56"/>
    </location>
</feature>
<evidence type="ECO:0000313" key="2">
    <source>
        <dbReference type="EMBL" id="VEL42149.1"/>
    </source>
</evidence>
<name>A0A448XQ48_9PLAT</name>
<reference evidence="2" key="1">
    <citation type="submission" date="2018-11" db="EMBL/GenBank/DDBJ databases">
        <authorList>
            <consortium name="Pathogen Informatics"/>
        </authorList>
    </citation>
    <scope>NUCLEOTIDE SEQUENCE</scope>
</reference>
<evidence type="ECO:0000313" key="3">
    <source>
        <dbReference type="Proteomes" id="UP000784294"/>
    </source>
</evidence>
<gene>
    <name evidence="2" type="ORF">PXEA_LOCUS35589</name>
</gene>
<dbReference type="AlphaFoldDB" id="A0A448XQ48"/>
<dbReference type="Proteomes" id="UP000784294">
    <property type="component" value="Unassembled WGS sequence"/>
</dbReference>
<evidence type="ECO:0000256" key="1">
    <source>
        <dbReference type="SAM" id="MobiDB-lite"/>
    </source>
</evidence>
<organism evidence="2 3">
    <name type="scientific">Protopolystoma xenopodis</name>
    <dbReference type="NCBI Taxonomy" id="117903"/>
    <lineage>
        <taxon>Eukaryota</taxon>
        <taxon>Metazoa</taxon>
        <taxon>Spiralia</taxon>
        <taxon>Lophotrochozoa</taxon>
        <taxon>Platyhelminthes</taxon>
        <taxon>Monogenea</taxon>
        <taxon>Polyopisthocotylea</taxon>
        <taxon>Polystomatidea</taxon>
        <taxon>Polystomatidae</taxon>
        <taxon>Protopolystoma</taxon>
    </lineage>
</organism>
<dbReference type="EMBL" id="CAAALY010272824">
    <property type="protein sequence ID" value="VEL42149.1"/>
    <property type="molecule type" value="Genomic_DNA"/>
</dbReference>
<comment type="caution">
    <text evidence="2">The sequence shown here is derived from an EMBL/GenBank/DDBJ whole genome shotgun (WGS) entry which is preliminary data.</text>
</comment>
<feature type="region of interest" description="Disordered" evidence="1">
    <location>
        <begin position="37"/>
        <end position="72"/>
    </location>
</feature>
<proteinExistence type="predicted"/>
<keyword evidence="3" id="KW-1185">Reference proteome</keyword>
<protein>
    <submittedName>
        <fullName evidence="2">Uncharacterized protein</fullName>
    </submittedName>
</protein>
<sequence>MRLLCRRRTTRASLDDLRRNEASSQQIGQSTYQSLRMDTSSMVGKESSTATVSESRGISGMDTVNRSDDADL</sequence>